<dbReference type="SUPFAM" id="SSF159121">
    <property type="entry name" value="BC4932-like"/>
    <property type="match status" value="1"/>
</dbReference>
<dbReference type="Gene3D" id="2.40.50.480">
    <property type="match status" value="1"/>
</dbReference>
<dbReference type="Pfam" id="PF06486">
    <property type="entry name" value="DUF1093"/>
    <property type="match status" value="1"/>
</dbReference>
<dbReference type="RefSeq" id="WP_057802043.1">
    <property type="nucleotide sequence ID" value="NZ_AZDV01000006.1"/>
</dbReference>
<protein>
    <recommendedName>
        <fullName evidence="4">YxeA family protein</fullName>
    </recommendedName>
</protein>
<dbReference type="Proteomes" id="UP000051955">
    <property type="component" value="Unassembled WGS sequence"/>
</dbReference>
<organism evidence="2 3">
    <name type="scientific">Levilactobacillus acidifarinae DSM 19394 = JCM 15949</name>
    <dbReference type="NCBI Taxonomy" id="1423715"/>
    <lineage>
        <taxon>Bacteria</taxon>
        <taxon>Bacillati</taxon>
        <taxon>Bacillota</taxon>
        <taxon>Bacilli</taxon>
        <taxon>Lactobacillales</taxon>
        <taxon>Lactobacillaceae</taxon>
        <taxon>Levilactobacillus</taxon>
    </lineage>
</organism>
<proteinExistence type="predicted"/>
<dbReference type="InterPro" id="IPR006542">
    <property type="entry name" value="DUF1093"/>
</dbReference>
<dbReference type="PATRIC" id="fig|1423715.3.peg.108"/>
<dbReference type="STRING" id="1423715.FD25_GL000105"/>
<evidence type="ECO:0000313" key="2">
    <source>
        <dbReference type="EMBL" id="KRK95690.1"/>
    </source>
</evidence>
<keyword evidence="1" id="KW-1133">Transmembrane helix</keyword>
<evidence type="ECO:0000256" key="1">
    <source>
        <dbReference type="SAM" id="Phobius"/>
    </source>
</evidence>
<gene>
    <name evidence="2" type="ORF">FD25_GL000105</name>
</gene>
<accession>A0A0R1LTL1</accession>
<sequence>MEKFVEQYLGRLAVGLLVLEILGIAGWCVYRYGGTHYDLQITHSVGTRPLSQPVNYQITGYVYRGRAVNAAGHSQMVTLKTNSDNPGPFRKGQWVRVTVNQHYGVTHYRVLKAAQHY</sequence>
<keyword evidence="1" id="KW-0812">Transmembrane</keyword>
<evidence type="ECO:0000313" key="3">
    <source>
        <dbReference type="Proteomes" id="UP000051955"/>
    </source>
</evidence>
<keyword evidence="1" id="KW-0472">Membrane</keyword>
<comment type="caution">
    <text evidence="2">The sequence shown here is derived from an EMBL/GenBank/DDBJ whole genome shotgun (WGS) entry which is preliminary data.</text>
</comment>
<reference evidence="2 3" key="1">
    <citation type="journal article" date="2015" name="Genome Announc.">
        <title>Expanding the biotechnology potential of lactobacilli through comparative genomics of 213 strains and associated genera.</title>
        <authorList>
            <person name="Sun Z."/>
            <person name="Harris H.M."/>
            <person name="McCann A."/>
            <person name="Guo C."/>
            <person name="Argimon S."/>
            <person name="Zhang W."/>
            <person name="Yang X."/>
            <person name="Jeffery I.B."/>
            <person name="Cooney J.C."/>
            <person name="Kagawa T.F."/>
            <person name="Liu W."/>
            <person name="Song Y."/>
            <person name="Salvetti E."/>
            <person name="Wrobel A."/>
            <person name="Rasinkangas P."/>
            <person name="Parkhill J."/>
            <person name="Rea M.C."/>
            <person name="O'Sullivan O."/>
            <person name="Ritari J."/>
            <person name="Douillard F.P."/>
            <person name="Paul Ross R."/>
            <person name="Yang R."/>
            <person name="Briner A.E."/>
            <person name="Felis G.E."/>
            <person name="de Vos W.M."/>
            <person name="Barrangou R."/>
            <person name="Klaenhammer T.R."/>
            <person name="Caufield P.W."/>
            <person name="Cui Y."/>
            <person name="Zhang H."/>
            <person name="O'Toole P.W."/>
        </authorList>
    </citation>
    <scope>NUCLEOTIDE SEQUENCE [LARGE SCALE GENOMIC DNA]</scope>
    <source>
        <strain evidence="2 3">DSM 19394</strain>
    </source>
</reference>
<feature type="transmembrane region" description="Helical" evidence="1">
    <location>
        <begin position="12"/>
        <end position="30"/>
    </location>
</feature>
<evidence type="ECO:0008006" key="4">
    <source>
        <dbReference type="Google" id="ProtNLM"/>
    </source>
</evidence>
<dbReference type="EMBL" id="AZDV01000006">
    <property type="protein sequence ID" value="KRK95690.1"/>
    <property type="molecule type" value="Genomic_DNA"/>
</dbReference>
<dbReference type="AlphaFoldDB" id="A0A0R1LTL1"/>
<dbReference type="InterPro" id="IPR036166">
    <property type="entry name" value="YxeA-like_sf"/>
</dbReference>
<keyword evidence="3" id="KW-1185">Reference proteome</keyword>
<name>A0A0R1LTL1_9LACO</name>